<gene>
    <name evidence="2" type="ORF">SEVIR_8G059850v2</name>
</gene>
<name>A0A4U6TCA5_SETVI</name>
<dbReference type="EMBL" id="CM016559">
    <property type="protein sequence ID" value="TKV99690.1"/>
    <property type="molecule type" value="Genomic_DNA"/>
</dbReference>
<protein>
    <recommendedName>
        <fullName evidence="4">Transmembrane 9 superfamily member</fullName>
    </recommendedName>
</protein>
<evidence type="ECO:0008006" key="4">
    <source>
        <dbReference type="Google" id="ProtNLM"/>
    </source>
</evidence>
<dbReference type="AlphaFoldDB" id="A0A4U6TCA5"/>
<dbReference type="Gramene" id="TKV99690">
    <property type="protein sequence ID" value="TKV99690"/>
    <property type="gene ID" value="SEVIR_8G059850v2"/>
</dbReference>
<evidence type="ECO:0000313" key="3">
    <source>
        <dbReference type="Proteomes" id="UP000298652"/>
    </source>
</evidence>
<reference evidence="2" key="1">
    <citation type="submission" date="2019-03" db="EMBL/GenBank/DDBJ databases">
        <title>WGS assembly of Setaria viridis.</title>
        <authorList>
            <person name="Huang P."/>
            <person name="Jenkins J."/>
            <person name="Grimwood J."/>
            <person name="Barry K."/>
            <person name="Healey A."/>
            <person name="Mamidi S."/>
            <person name="Sreedasyam A."/>
            <person name="Shu S."/>
            <person name="Feldman M."/>
            <person name="Wu J."/>
            <person name="Yu Y."/>
            <person name="Chen C."/>
            <person name="Johnson J."/>
            <person name="Rokhsar D."/>
            <person name="Baxter I."/>
            <person name="Schmutz J."/>
            <person name="Brutnell T."/>
            <person name="Kellogg E."/>
        </authorList>
    </citation>
    <scope>NUCLEOTIDE SEQUENCE [LARGE SCALE GENOMIC DNA]</scope>
</reference>
<sequence length="59" mass="6989">MCYVAVLVILFVYGCVSSQDGRVSYLTSICYWFYVYLYLYAADHFGYIYQFTIHAFDLI</sequence>
<dbReference type="Proteomes" id="UP000298652">
    <property type="component" value="Chromosome 8"/>
</dbReference>
<evidence type="ECO:0000313" key="2">
    <source>
        <dbReference type="EMBL" id="TKV99690.1"/>
    </source>
</evidence>
<keyword evidence="1" id="KW-0732">Signal</keyword>
<accession>A0A4U6TCA5</accession>
<evidence type="ECO:0000256" key="1">
    <source>
        <dbReference type="SAM" id="SignalP"/>
    </source>
</evidence>
<keyword evidence="3" id="KW-1185">Reference proteome</keyword>
<proteinExistence type="predicted"/>
<feature type="signal peptide" evidence="1">
    <location>
        <begin position="1"/>
        <end position="18"/>
    </location>
</feature>
<organism evidence="2 3">
    <name type="scientific">Setaria viridis</name>
    <name type="common">Green bristlegrass</name>
    <name type="synonym">Setaria italica subsp. viridis</name>
    <dbReference type="NCBI Taxonomy" id="4556"/>
    <lineage>
        <taxon>Eukaryota</taxon>
        <taxon>Viridiplantae</taxon>
        <taxon>Streptophyta</taxon>
        <taxon>Embryophyta</taxon>
        <taxon>Tracheophyta</taxon>
        <taxon>Spermatophyta</taxon>
        <taxon>Magnoliopsida</taxon>
        <taxon>Liliopsida</taxon>
        <taxon>Poales</taxon>
        <taxon>Poaceae</taxon>
        <taxon>PACMAD clade</taxon>
        <taxon>Panicoideae</taxon>
        <taxon>Panicodae</taxon>
        <taxon>Paniceae</taxon>
        <taxon>Cenchrinae</taxon>
        <taxon>Setaria</taxon>
    </lineage>
</organism>
<feature type="chain" id="PRO_5020990009" description="Transmembrane 9 superfamily member" evidence="1">
    <location>
        <begin position="19"/>
        <end position="59"/>
    </location>
</feature>